<dbReference type="Pfam" id="PF01272">
    <property type="entry name" value="GreA_GreB"/>
    <property type="match status" value="1"/>
</dbReference>
<dbReference type="PROSITE" id="PS00830">
    <property type="entry name" value="GREAB_2"/>
    <property type="match status" value="1"/>
</dbReference>
<name>A0A6J7HS39_9ZZZZ</name>
<dbReference type="InterPro" id="IPR022691">
    <property type="entry name" value="Tscrpt_elong_fac_GreA/B_N"/>
</dbReference>
<accession>A0A6J7HS39</accession>
<dbReference type="SUPFAM" id="SSF54534">
    <property type="entry name" value="FKBP-like"/>
    <property type="match status" value="1"/>
</dbReference>
<dbReference type="FunFam" id="3.10.50.30:FF:000001">
    <property type="entry name" value="Transcription elongation factor GreA"/>
    <property type="match status" value="1"/>
</dbReference>
<keyword evidence="5" id="KW-0804">Transcription</keyword>
<dbReference type="SUPFAM" id="SSF46557">
    <property type="entry name" value="GreA transcript cleavage protein, N-terminal domain"/>
    <property type="match status" value="1"/>
</dbReference>
<dbReference type="NCBIfam" id="NF001263">
    <property type="entry name" value="PRK00226.1-4"/>
    <property type="match status" value="1"/>
</dbReference>
<gene>
    <name evidence="10" type="ORF">UFOPK3674_00385</name>
</gene>
<evidence type="ECO:0000313" key="10">
    <source>
        <dbReference type="EMBL" id="CAB4918479.1"/>
    </source>
</evidence>
<evidence type="ECO:0000256" key="5">
    <source>
        <dbReference type="ARBA" id="ARBA00023163"/>
    </source>
</evidence>
<evidence type="ECO:0000256" key="2">
    <source>
        <dbReference type="ARBA" id="ARBA00013729"/>
    </source>
</evidence>
<evidence type="ECO:0000256" key="6">
    <source>
        <dbReference type="ARBA" id="ARBA00024916"/>
    </source>
</evidence>
<evidence type="ECO:0000259" key="9">
    <source>
        <dbReference type="Pfam" id="PF03449"/>
    </source>
</evidence>
<dbReference type="HAMAP" id="MF_00105">
    <property type="entry name" value="GreA_GreB"/>
    <property type="match status" value="1"/>
</dbReference>
<dbReference type="InterPro" id="IPR028624">
    <property type="entry name" value="Tscrpt_elong_fac_GreA/B"/>
</dbReference>
<dbReference type="FunFam" id="1.10.287.180:FF:000001">
    <property type="entry name" value="Transcription elongation factor GreA"/>
    <property type="match status" value="1"/>
</dbReference>
<evidence type="ECO:0000259" key="8">
    <source>
        <dbReference type="Pfam" id="PF01272"/>
    </source>
</evidence>
<dbReference type="AlphaFoldDB" id="A0A6J7HS39"/>
<comment type="similarity">
    <text evidence="1">Belongs to the GreA/GreB family.</text>
</comment>
<dbReference type="NCBIfam" id="TIGR01462">
    <property type="entry name" value="greA"/>
    <property type="match status" value="1"/>
</dbReference>
<sequence length="154" mass="16249">MSGQAITAEGLVALKAELEQLEGPVRAELAKKIKDAREEGDLSENAEYHALKEEQSHLETKILRLLDRLRSAVVVEAASGGTEVAFGSTVQVTDLAKGAEQTFTIVGPTEADLKNGRLSAESPLAQALLGAAVGDEVSVDTPSGPRVWRVDSLS</sequence>
<dbReference type="PROSITE" id="PS00829">
    <property type="entry name" value="GREAB_1"/>
    <property type="match status" value="1"/>
</dbReference>
<proteinExistence type="inferred from homology"/>
<dbReference type="PANTHER" id="PTHR30437">
    <property type="entry name" value="TRANSCRIPTION ELONGATION FACTOR GREA"/>
    <property type="match status" value="1"/>
</dbReference>
<dbReference type="PIRSF" id="PIRSF006092">
    <property type="entry name" value="GreA_GreB"/>
    <property type="match status" value="1"/>
</dbReference>
<evidence type="ECO:0000256" key="1">
    <source>
        <dbReference type="ARBA" id="ARBA00008213"/>
    </source>
</evidence>
<dbReference type="InterPro" id="IPR001437">
    <property type="entry name" value="Tscrpt_elong_fac_GreA/B_C"/>
</dbReference>
<dbReference type="InterPro" id="IPR036953">
    <property type="entry name" value="GreA/GreB_C_sf"/>
</dbReference>
<feature type="domain" description="Transcription elongation factor GreA/GreB N-terminal" evidence="9">
    <location>
        <begin position="6"/>
        <end position="74"/>
    </location>
</feature>
<evidence type="ECO:0000256" key="3">
    <source>
        <dbReference type="ARBA" id="ARBA00023015"/>
    </source>
</evidence>
<reference evidence="10" key="1">
    <citation type="submission" date="2020-05" db="EMBL/GenBank/DDBJ databases">
        <authorList>
            <person name="Chiriac C."/>
            <person name="Salcher M."/>
            <person name="Ghai R."/>
            <person name="Kavagutti S V."/>
        </authorList>
    </citation>
    <scope>NUCLEOTIDE SEQUENCE</scope>
</reference>
<dbReference type="GO" id="GO:0006354">
    <property type="term" value="P:DNA-templated transcription elongation"/>
    <property type="evidence" value="ECO:0007669"/>
    <property type="project" value="TreeGrafter"/>
</dbReference>
<dbReference type="InterPro" id="IPR023459">
    <property type="entry name" value="Tscrpt_elong_fac_GreA/B_fam"/>
</dbReference>
<dbReference type="Pfam" id="PF03449">
    <property type="entry name" value="GreA_GreB_N"/>
    <property type="match status" value="1"/>
</dbReference>
<dbReference type="EMBL" id="CAFBMX010000002">
    <property type="protein sequence ID" value="CAB4918479.1"/>
    <property type="molecule type" value="Genomic_DNA"/>
</dbReference>
<dbReference type="GO" id="GO:0032784">
    <property type="term" value="P:regulation of DNA-templated transcription elongation"/>
    <property type="evidence" value="ECO:0007669"/>
    <property type="project" value="InterPro"/>
</dbReference>
<keyword evidence="3" id="KW-0805">Transcription regulation</keyword>
<dbReference type="Gene3D" id="3.10.50.30">
    <property type="entry name" value="Transcription elongation factor, GreA/GreB, C-terminal domain"/>
    <property type="match status" value="1"/>
</dbReference>
<dbReference type="InterPro" id="IPR036805">
    <property type="entry name" value="Tscrpt_elong_fac_GreA/B_N_sf"/>
</dbReference>
<evidence type="ECO:0000256" key="4">
    <source>
        <dbReference type="ARBA" id="ARBA00023125"/>
    </source>
</evidence>
<dbReference type="PANTHER" id="PTHR30437:SF4">
    <property type="entry name" value="TRANSCRIPTION ELONGATION FACTOR GREA"/>
    <property type="match status" value="1"/>
</dbReference>
<keyword evidence="4" id="KW-0238">DNA-binding</keyword>
<dbReference type="InterPro" id="IPR006359">
    <property type="entry name" value="Tscrpt_elong_fac_GreA"/>
</dbReference>
<feature type="domain" description="Transcription elongation factor GreA/GreB C-terminal" evidence="8">
    <location>
        <begin position="82"/>
        <end position="150"/>
    </location>
</feature>
<organism evidence="10">
    <name type="scientific">freshwater metagenome</name>
    <dbReference type="NCBI Taxonomy" id="449393"/>
    <lineage>
        <taxon>unclassified sequences</taxon>
        <taxon>metagenomes</taxon>
        <taxon>ecological metagenomes</taxon>
    </lineage>
</organism>
<evidence type="ECO:0000256" key="7">
    <source>
        <dbReference type="ARBA" id="ARBA00030776"/>
    </source>
</evidence>
<dbReference type="Gene3D" id="1.10.287.180">
    <property type="entry name" value="Transcription elongation factor, GreA/GreB, N-terminal domain"/>
    <property type="match status" value="1"/>
</dbReference>
<comment type="function">
    <text evidence="6">Necessary for efficient RNA polymerase transcription elongation past template-encoded arresting sites. The arresting sites in DNA have the property of trapping a certain fraction of elongating RNA polymerases that pass through, resulting in locked ternary complexes. Cleavage of the nascent transcript by cleavage factors such as GreA or GreB allows the resumption of elongation from the new 3'terminus. GreA releases sequences of 2 to 3 nucleotides.</text>
</comment>
<dbReference type="GO" id="GO:0070063">
    <property type="term" value="F:RNA polymerase binding"/>
    <property type="evidence" value="ECO:0007669"/>
    <property type="project" value="InterPro"/>
</dbReference>
<dbReference type="InterPro" id="IPR018151">
    <property type="entry name" value="TF_GreA/GreB_CS"/>
</dbReference>
<protein>
    <recommendedName>
        <fullName evidence="2">Transcription elongation factor GreA</fullName>
    </recommendedName>
    <alternativeName>
        <fullName evidence="7">Transcript cleavage factor GreA</fullName>
    </alternativeName>
</protein>
<dbReference type="GO" id="GO:0003677">
    <property type="term" value="F:DNA binding"/>
    <property type="evidence" value="ECO:0007669"/>
    <property type="project" value="UniProtKB-KW"/>
</dbReference>